<comment type="caution">
    <text evidence="2">The sequence shown here is derived from an EMBL/GenBank/DDBJ whole genome shotgun (WGS) entry which is preliminary data.</text>
</comment>
<accession>A0AAP2GWV1</accession>
<proteinExistence type="predicted"/>
<feature type="region of interest" description="Disordered" evidence="1">
    <location>
        <begin position="20"/>
        <end position="47"/>
    </location>
</feature>
<dbReference type="AlphaFoldDB" id="A0AAP2GWV1"/>
<evidence type="ECO:0000313" key="2">
    <source>
        <dbReference type="EMBL" id="MCQ4793838.1"/>
    </source>
</evidence>
<gene>
    <name evidence="2" type="ORF">NE692_10305</name>
</gene>
<dbReference type="Proteomes" id="UP001206013">
    <property type="component" value="Unassembled WGS sequence"/>
</dbReference>
<name>A0AAP2GWV1_BIFAD</name>
<dbReference type="KEGG" id="bado:BBMN23_1687"/>
<reference evidence="2" key="1">
    <citation type="submission" date="2022-06" db="EMBL/GenBank/DDBJ databases">
        <title>Isolation of gut microbiota from human fecal samples.</title>
        <authorList>
            <person name="Pamer E.G."/>
            <person name="Barat B."/>
            <person name="Waligurski E."/>
            <person name="Medina S."/>
            <person name="Paddock L."/>
            <person name="Mostad J."/>
        </authorList>
    </citation>
    <scope>NUCLEOTIDE SEQUENCE</scope>
    <source>
        <strain evidence="2">SL.1.01</strain>
    </source>
</reference>
<dbReference type="RefSeq" id="WP_155272963.1">
    <property type="nucleotide sequence ID" value="NZ_AP028457.1"/>
</dbReference>
<protein>
    <submittedName>
        <fullName evidence="2">Uncharacterized protein</fullName>
    </submittedName>
</protein>
<evidence type="ECO:0000313" key="3">
    <source>
        <dbReference type="Proteomes" id="UP001206013"/>
    </source>
</evidence>
<organism evidence="2 3">
    <name type="scientific">Bifidobacterium adolescentis</name>
    <dbReference type="NCBI Taxonomy" id="1680"/>
    <lineage>
        <taxon>Bacteria</taxon>
        <taxon>Bacillati</taxon>
        <taxon>Actinomycetota</taxon>
        <taxon>Actinomycetes</taxon>
        <taxon>Bifidobacteriales</taxon>
        <taxon>Bifidobacteriaceae</taxon>
        <taxon>Bifidobacterium</taxon>
    </lineage>
</organism>
<dbReference type="EMBL" id="JANFYM010000016">
    <property type="protein sequence ID" value="MCQ4793838.1"/>
    <property type="molecule type" value="Genomic_DNA"/>
</dbReference>
<evidence type="ECO:0000256" key="1">
    <source>
        <dbReference type="SAM" id="MobiDB-lite"/>
    </source>
</evidence>
<sequence length="47" mass="5171">MTVSADAVQSSVAALNKLQEGRWGDIQWDKPPNSHRRDISATKFSGN</sequence>